<dbReference type="Proteomes" id="UP001165083">
    <property type="component" value="Unassembled WGS sequence"/>
</dbReference>
<dbReference type="OrthoDB" id="88517at2759"/>
<dbReference type="EMBL" id="BSXW01000199">
    <property type="protein sequence ID" value="GMF14445.1"/>
    <property type="molecule type" value="Genomic_DNA"/>
</dbReference>
<dbReference type="Gene3D" id="3.90.1570.10">
    <property type="entry name" value="tt1808, chain A"/>
    <property type="match status" value="1"/>
</dbReference>
<gene>
    <name evidence="2" type="ORF">Plil01_000475300</name>
</gene>
<proteinExistence type="predicted"/>
<dbReference type="SUPFAM" id="SSF52980">
    <property type="entry name" value="Restriction endonuclease-like"/>
    <property type="match status" value="1"/>
</dbReference>
<protein>
    <submittedName>
        <fullName evidence="2">Unnamed protein product</fullName>
    </submittedName>
</protein>
<dbReference type="Pfam" id="PF05685">
    <property type="entry name" value="Uma2"/>
    <property type="match status" value="1"/>
</dbReference>
<keyword evidence="3" id="KW-1185">Reference proteome</keyword>
<dbReference type="InterPro" id="IPR011335">
    <property type="entry name" value="Restrct_endonuc-II-like"/>
</dbReference>
<reference evidence="2" key="1">
    <citation type="submission" date="2023-04" db="EMBL/GenBank/DDBJ databases">
        <title>Phytophthora lilii NBRC 32176.</title>
        <authorList>
            <person name="Ichikawa N."/>
            <person name="Sato H."/>
            <person name="Tonouchi N."/>
        </authorList>
    </citation>
    <scope>NUCLEOTIDE SEQUENCE</scope>
    <source>
        <strain evidence="2">NBRC 32176</strain>
    </source>
</reference>
<sequence length="293" mass="32969">MTAANGKKKDHEDVLARLVRDLESKKTLCRVKDYPGVSLEQLNQHVKKIGPLVLHPTLGEQPGFFVDEGRFVPFRMVVFGRSVIGPYICKALLQWAAWSGHGGRVTDAQGEYVLDGTTLRVPDVAYVPRGDARQLTEAQRWTRGGVPFAPTFVVEIDTLTGPHSKLDALDHKMRREYFPHGVQLGWLIDPMNKIMYEYKRYARGNRLVRRVGNSAWRDLDGATVLPGFTLNCEDLDAVLDQESGSSSEEEVDLMCPVPACGLRLRTYGEHAAHAEWHRAESARARRRANRANH</sequence>
<feature type="domain" description="Putative restriction endonuclease" evidence="1">
    <location>
        <begin position="88"/>
        <end position="231"/>
    </location>
</feature>
<dbReference type="PANTHER" id="PTHR34107:SF4">
    <property type="entry name" value="SLL1222 PROTEIN"/>
    <property type="match status" value="1"/>
</dbReference>
<name>A0A9W6WSG9_9STRA</name>
<dbReference type="AlphaFoldDB" id="A0A9W6WSG9"/>
<evidence type="ECO:0000313" key="3">
    <source>
        <dbReference type="Proteomes" id="UP001165083"/>
    </source>
</evidence>
<evidence type="ECO:0000259" key="1">
    <source>
        <dbReference type="Pfam" id="PF05685"/>
    </source>
</evidence>
<accession>A0A9W6WSG9</accession>
<dbReference type="InterPro" id="IPR012296">
    <property type="entry name" value="Nuclease_put_TT1808"/>
</dbReference>
<organism evidence="2 3">
    <name type="scientific">Phytophthora lilii</name>
    <dbReference type="NCBI Taxonomy" id="2077276"/>
    <lineage>
        <taxon>Eukaryota</taxon>
        <taxon>Sar</taxon>
        <taxon>Stramenopiles</taxon>
        <taxon>Oomycota</taxon>
        <taxon>Peronosporomycetes</taxon>
        <taxon>Peronosporales</taxon>
        <taxon>Peronosporaceae</taxon>
        <taxon>Phytophthora</taxon>
    </lineage>
</organism>
<dbReference type="PANTHER" id="PTHR34107">
    <property type="entry name" value="SLL0198 PROTEIN-RELATED"/>
    <property type="match status" value="1"/>
</dbReference>
<evidence type="ECO:0000313" key="2">
    <source>
        <dbReference type="EMBL" id="GMF14445.1"/>
    </source>
</evidence>
<dbReference type="InterPro" id="IPR008538">
    <property type="entry name" value="Uma2"/>
</dbReference>
<comment type="caution">
    <text evidence="2">The sequence shown here is derived from an EMBL/GenBank/DDBJ whole genome shotgun (WGS) entry which is preliminary data.</text>
</comment>
<dbReference type="GO" id="GO:0006281">
    <property type="term" value="P:DNA repair"/>
    <property type="evidence" value="ECO:0007669"/>
    <property type="project" value="UniProtKB-ARBA"/>
</dbReference>
<dbReference type="CDD" id="cd06260">
    <property type="entry name" value="DUF820-like"/>
    <property type="match status" value="1"/>
</dbReference>